<dbReference type="Gene3D" id="1.20.120.450">
    <property type="entry name" value="dinb family like domain"/>
    <property type="match status" value="1"/>
</dbReference>
<feature type="domain" description="DinB-like" evidence="1">
    <location>
        <begin position="19"/>
        <end position="154"/>
    </location>
</feature>
<organism evidence="2 3">
    <name type="scientific">Sphingobacterium yanglingense</name>
    <dbReference type="NCBI Taxonomy" id="1437280"/>
    <lineage>
        <taxon>Bacteria</taxon>
        <taxon>Pseudomonadati</taxon>
        <taxon>Bacteroidota</taxon>
        <taxon>Sphingobacteriia</taxon>
        <taxon>Sphingobacteriales</taxon>
        <taxon>Sphingobacteriaceae</taxon>
        <taxon>Sphingobacterium</taxon>
    </lineage>
</organism>
<dbReference type="AlphaFoldDB" id="A0A4R6WCT6"/>
<dbReference type="InterPro" id="IPR034660">
    <property type="entry name" value="DinB/YfiT-like"/>
</dbReference>
<reference evidence="2 3" key="1">
    <citation type="submission" date="2019-03" db="EMBL/GenBank/DDBJ databases">
        <title>Genomic Encyclopedia of Archaeal and Bacterial Type Strains, Phase II (KMG-II): from individual species to whole genera.</title>
        <authorList>
            <person name="Goeker M."/>
        </authorList>
    </citation>
    <scope>NUCLEOTIDE SEQUENCE [LARGE SCALE GENOMIC DNA]</scope>
    <source>
        <strain evidence="2 3">DSM 28353</strain>
    </source>
</reference>
<accession>A0A4R6WCT6</accession>
<evidence type="ECO:0000259" key="1">
    <source>
        <dbReference type="Pfam" id="PF12867"/>
    </source>
</evidence>
<dbReference type="SUPFAM" id="SSF109854">
    <property type="entry name" value="DinB/YfiT-like putative metalloenzymes"/>
    <property type="match status" value="1"/>
</dbReference>
<dbReference type="Proteomes" id="UP000295292">
    <property type="component" value="Unassembled WGS sequence"/>
</dbReference>
<comment type="caution">
    <text evidence="2">The sequence shown here is derived from an EMBL/GenBank/DDBJ whole genome shotgun (WGS) entry which is preliminary data.</text>
</comment>
<gene>
    <name evidence="2" type="ORF">CLV99_3452</name>
</gene>
<evidence type="ECO:0000313" key="2">
    <source>
        <dbReference type="EMBL" id="TDQ75758.1"/>
    </source>
</evidence>
<keyword evidence="3" id="KW-1185">Reference proteome</keyword>
<dbReference type="Pfam" id="PF12867">
    <property type="entry name" value="DinB_2"/>
    <property type="match status" value="1"/>
</dbReference>
<evidence type="ECO:0000313" key="3">
    <source>
        <dbReference type="Proteomes" id="UP000295292"/>
    </source>
</evidence>
<proteinExistence type="predicted"/>
<dbReference type="InterPro" id="IPR024775">
    <property type="entry name" value="DinB-like"/>
</dbReference>
<sequence length="166" mass="18969">MTTTSLIYNMENTFKFIIQTRKAFIRLVESLTLEQLNEIPAGFNNNIIWNFGHIVVVAPALCYLRTGISTDTDRVKYLKSYVKGSKPTYSVTQEEVDDLKRLALESIAQIEKDYYAGVFKEIVPFATDTYKETMTSIEEVIQLSAGHDNLHYGYAIAQNRIIKINN</sequence>
<dbReference type="EMBL" id="SNYV01000016">
    <property type="protein sequence ID" value="TDQ75758.1"/>
    <property type="molecule type" value="Genomic_DNA"/>
</dbReference>
<name>A0A4R6WCT6_9SPHI</name>
<protein>
    <submittedName>
        <fullName evidence="2">DinB family protein</fullName>
    </submittedName>
</protein>